<name>A0A8S9YN99_9TREM</name>
<dbReference type="InterPro" id="IPR053235">
    <property type="entry name" value="Ser_Thr_kinase"/>
</dbReference>
<keyword evidence="3" id="KW-1185">Reference proteome</keyword>
<evidence type="ECO:0000313" key="3">
    <source>
        <dbReference type="Proteomes" id="UP000822476"/>
    </source>
</evidence>
<evidence type="ECO:0000313" key="2">
    <source>
        <dbReference type="EMBL" id="KAF7256355.1"/>
    </source>
</evidence>
<accession>A0A8S9YN99</accession>
<dbReference type="PANTHER" id="PTHR24361">
    <property type="entry name" value="MITOGEN-ACTIVATED KINASE KINASE KINASE"/>
    <property type="match status" value="1"/>
</dbReference>
<dbReference type="GO" id="GO:0005737">
    <property type="term" value="C:cytoplasm"/>
    <property type="evidence" value="ECO:0007669"/>
    <property type="project" value="TreeGrafter"/>
</dbReference>
<protein>
    <recommendedName>
        <fullName evidence="1">Protein kinase domain-containing protein</fullName>
    </recommendedName>
</protein>
<dbReference type="GO" id="GO:0005524">
    <property type="term" value="F:ATP binding"/>
    <property type="evidence" value="ECO:0007669"/>
    <property type="project" value="InterPro"/>
</dbReference>
<dbReference type="InterPro" id="IPR011009">
    <property type="entry name" value="Kinase-like_dom_sf"/>
</dbReference>
<evidence type="ECO:0000259" key="1">
    <source>
        <dbReference type="PROSITE" id="PS50011"/>
    </source>
</evidence>
<dbReference type="SUPFAM" id="SSF48371">
    <property type="entry name" value="ARM repeat"/>
    <property type="match status" value="1"/>
</dbReference>
<dbReference type="EMBL" id="JTDE01003194">
    <property type="protein sequence ID" value="KAF7256355.1"/>
    <property type="molecule type" value="Genomic_DNA"/>
</dbReference>
<dbReference type="InterPro" id="IPR000719">
    <property type="entry name" value="Prot_kinase_dom"/>
</dbReference>
<dbReference type="Proteomes" id="UP000822476">
    <property type="component" value="Unassembled WGS sequence"/>
</dbReference>
<dbReference type="SMART" id="SM00220">
    <property type="entry name" value="S_TKc"/>
    <property type="match status" value="1"/>
</dbReference>
<dbReference type="SUPFAM" id="SSF56112">
    <property type="entry name" value="Protein kinase-like (PK-like)"/>
    <property type="match status" value="1"/>
</dbReference>
<reference evidence="2" key="1">
    <citation type="submission" date="2019-07" db="EMBL/GenBank/DDBJ databases">
        <title>Annotation for the trematode Paragonimus miyazaki's.</title>
        <authorList>
            <person name="Choi Y.-J."/>
        </authorList>
    </citation>
    <scope>NUCLEOTIDE SEQUENCE</scope>
    <source>
        <strain evidence="2">Japan</strain>
    </source>
</reference>
<dbReference type="PROSITE" id="PS50011">
    <property type="entry name" value="PROTEIN_KINASE_DOM"/>
    <property type="match status" value="1"/>
</dbReference>
<dbReference type="InterPro" id="IPR016024">
    <property type="entry name" value="ARM-type_fold"/>
</dbReference>
<dbReference type="InterPro" id="IPR011989">
    <property type="entry name" value="ARM-like"/>
</dbReference>
<sequence>MKAVDHLFPNLKDYKIIEKLGCGTQGISYKLKSNSDEELFVLKMVECRDMVQGEILFKEIMRLRDVKHAYVPRVLEAFMSMDNENSAVYLSIIRPYINAPSMKEILQKHFQKKSIERSLIYHAFGCVLDVLIYLRLSGYSHMNLHPNNVFISNNKAFVTDAWCPNLISYARGMDFCDLCFDRLYDPELADKLPLECPPEPETQKRKPRHIEWCAPEVAEFHCNERGDLWSLACMMQIMLNVKDLSEDQVDWALELLKTNPKSFFPLSNRSSEMEIQFVEILLSMLETSPDDRISLEQLLQKPIVQNLLDKTNPEALERAKRCLVTTENRPLPFDQGARAVCDYLACNWSHERCVEAAVVWLAQKICHDKSGLPDNLPTVLFSVLDLHQANAKLVQCVLILLNQAATLGQVVINLDPRTSTANPADQTDAGSLDRAYVCGNADLARIIRAMKRHPLNGTIQKSGLRLFDCLIGSERSNITVEVVRSYMTTYRHVFDSLIYLGMINHVLGLLHSHTFELALLGVEYLWKYCLYAPIAQRVASTKALLVVMYLMRNYPEEIRLFTGGPLLILALSSLENIQKQLLATDDIIPILLQALQRYQHCPDTIWNVCLGLNALINLSEHFALHFVGNEENTLYNLDGFEVLYSVYKIHHDNTPVIEALMRVVSAMMQHDDIIRVCMGTRKSIRHMLDDVKSRFKAHQVLVTAAQRGLQKLNALTA</sequence>
<comment type="caution">
    <text evidence="2">The sequence shown here is derived from an EMBL/GenBank/DDBJ whole genome shotgun (WGS) entry which is preliminary data.</text>
</comment>
<dbReference type="GO" id="GO:0004674">
    <property type="term" value="F:protein serine/threonine kinase activity"/>
    <property type="evidence" value="ECO:0007669"/>
    <property type="project" value="TreeGrafter"/>
</dbReference>
<dbReference type="Pfam" id="PF00069">
    <property type="entry name" value="Pkinase"/>
    <property type="match status" value="1"/>
</dbReference>
<dbReference type="Gene3D" id="1.10.510.10">
    <property type="entry name" value="Transferase(Phosphotransferase) domain 1"/>
    <property type="match status" value="1"/>
</dbReference>
<dbReference type="Gene3D" id="1.25.10.10">
    <property type="entry name" value="Leucine-rich Repeat Variant"/>
    <property type="match status" value="1"/>
</dbReference>
<dbReference type="OrthoDB" id="248923at2759"/>
<organism evidence="2 3">
    <name type="scientific">Paragonimus skrjabini miyazakii</name>
    <dbReference type="NCBI Taxonomy" id="59628"/>
    <lineage>
        <taxon>Eukaryota</taxon>
        <taxon>Metazoa</taxon>
        <taxon>Spiralia</taxon>
        <taxon>Lophotrochozoa</taxon>
        <taxon>Platyhelminthes</taxon>
        <taxon>Trematoda</taxon>
        <taxon>Digenea</taxon>
        <taxon>Plagiorchiida</taxon>
        <taxon>Troglotremata</taxon>
        <taxon>Troglotrematidae</taxon>
        <taxon>Paragonimus</taxon>
    </lineage>
</organism>
<dbReference type="Gene3D" id="3.30.200.20">
    <property type="entry name" value="Phosphorylase Kinase, domain 1"/>
    <property type="match status" value="1"/>
</dbReference>
<proteinExistence type="predicted"/>
<dbReference type="AlphaFoldDB" id="A0A8S9YN99"/>
<feature type="domain" description="Protein kinase" evidence="1">
    <location>
        <begin position="14"/>
        <end position="304"/>
    </location>
</feature>
<gene>
    <name evidence="2" type="ORF">EG68_06994</name>
</gene>